<dbReference type="PANTHER" id="PTHR42711">
    <property type="entry name" value="ABC TRANSPORTER ATP-BINDING PROTEIN"/>
    <property type="match status" value="1"/>
</dbReference>
<evidence type="ECO:0000256" key="6">
    <source>
        <dbReference type="ARBA" id="ARBA00022967"/>
    </source>
</evidence>
<organism evidence="9 10">
    <name type="scientific">Pueribacillus theae</name>
    <dbReference type="NCBI Taxonomy" id="2171751"/>
    <lineage>
        <taxon>Bacteria</taxon>
        <taxon>Bacillati</taxon>
        <taxon>Bacillota</taxon>
        <taxon>Bacilli</taxon>
        <taxon>Bacillales</taxon>
        <taxon>Bacillaceae</taxon>
        <taxon>Pueribacillus</taxon>
    </lineage>
</organism>
<evidence type="ECO:0000256" key="4">
    <source>
        <dbReference type="ARBA" id="ARBA00022741"/>
    </source>
</evidence>
<comment type="caution">
    <text evidence="9">The sequence shown here is derived from an EMBL/GenBank/DDBJ whole genome shotgun (WGS) entry which is preliminary data.</text>
</comment>
<dbReference type="EMBL" id="QCZG01000010">
    <property type="protein sequence ID" value="PWA12309.1"/>
    <property type="molecule type" value="Genomic_DNA"/>
</dbReference>
<comment type="subcellular location">
    <subcellularLocation>
        <location evidence="1">Cell membrane</location>
    </subcellularLocation>
</comment>
<dbReference type="OrthoDB" id="9804819at2"/>
<dbReference type="RefSeq" id="WP_116554132.1">
    <property type="nucleotide sequence ID" value="NZ_QCZG01000010.1"/>
</dbReference>
<dbReference type="GO" id="GO:0016887">
    <property type="term" value="F:ATP hydrolysis activity"/>
    <property type="evidence" value="ECO:0007669"/>
    <property type="project" value="InterPro"/>
</dbReference>
<dbReference type="AlphaFoldDB" id="A0A2U1K561"/>
<dbReference type="GO" id="GO:0005886">
    <property type="term" value="C:plasma membrane"/>
    <property type="evidence" value="ECO:0007669"/>
    <property type="project" value="UniProtKB-SubCell"/>
</dbReference>
<keyword evidence="6" id="KW-1278">Translocase</keyword>
<dbReference type="Gene3D" id="3.40.50.300">
    <property type="entry name" value="P-loop containing nucleotide triphosphate hydrolases"/>
    <property type="match status" value="1"/>
</dbReference>
<evidence type="ECO:0000256" key="5">
    <source>
        <dbReference type="ARBA" id="ARBA00022840"/>
    </source>
</evidence>
<keyword evidence="5 9" id="KW-0067">ATP-binding</keyword>
<protein>
    <submittedName>
        <fullName evidence="9">Bacitracin ABC transporter ATP-binding protein</fullName>
    </submittedName>
</protein>
<evidence type="ECO:0000313" key="10">
    <source>
        <dbReference type="Proteomes" id="UP000245998"/>
    </source>
</evidence>
<evidence type="ECO:0000259" key="8">
    <source>
        <dbReference type="PROSITE" id="PS50893"/>
    </source>
</evidence>
<sequence>MENVIEVKQLGKSFENKIALKNVTFTVKKGETFGFLGPSGSGKTTTIKLLTSQLQHTTGEVAVFGKPISKLKDPTYMKRIGILTDNSGLYERLTIYDNLSFFCKLYGVNEKRMDEVLESVNLLNEKKTIVQKLSKGMKQRVTLARAMLHQPELLFLDEPTSALDPVNTMHIHEGLRRLNQEGTTIFLTTHDMQEAEKLCDRVAFLHQGEIKLLDTPQNLRMQYSDSTITLVLKGNRTVIVQKDSKGADEIYQYMKNGEVVSIHSNEPTLGDIFIKLTGRELA</sequence>
<dbReference type="PROSITE" id="PS00211">
    <property type="entry name" value="ABC_TRANSPORTER_1"/>
    <property type="match status" value="1"/>
</dbReference>
<dbReference type="PANTHER" id="PTHR42711:SF13">
    <property type="entry name" value="ABC TRANSPORTER, ATP-BINDING PROTEIN"/>
    <property type="match status" value="1"/>
</dbReference>
<feature type="domain" description="ABC transporter" evidence="8">
    <location>
        <begin position="5"/>
        <end position="232"/>
    </location>
</feature>
<gene>
    <name evidence="9" type="ORF">DCC39_06735</name>
</gene>
<dbReference type="CDD" id="cd03230">
    <property type="entry name" value="ABC_DR_subfamily_A"/>
    <property type="match status" value="1"/>
</dbReference>
<dbReference type="SMART" id="SM00382">
    <property type="entry name" value="AAA"/>
    <property type="match status" value="1"/>
</dbReference>
<dbReference type="FunFam" id="3.40.50.300:FF:000589">
    <property type="entry name" value="ABC transporter, ATP-binding subunit"/>
    <property type="match status" value="1"/>
</dbReference>
<dbReference type="Proteomes" id="UP000245998">
    <property type="component" value="Unassembled WGS sequence"/>
</dbReference>
<dbReference type="InterPro" id="IPR003593">
    <property type="entry name" value="AAA+_ATPase"/>
</dbReference>
<evidence type="ECO:0000256" key="1">
    <source>
        <dbReference type="ARBA" id="ARBA00004236"/>
    </source>
</evidence>
<evidence type="ECO:0000256" key="7">
    <source>
        <dbReference type="ARBA" id="ARBA00023136"/>
    </source>
</evidence>
<proteinExistence type="predicted"/>
<name>A0A2U1K561_9BACI</name>
<dbReference type="GO" id="GO:0005524">
    <property type="term" value="F:ATP binding"/>
    <property type="evidence" value="ECO:0007669"/>
    <property type="project" value="UniProtKB-KW"/>
</dbReference>
<dbReference type="InterPro" id="IPR017871">
    <property type="entry name" value="ABC_transporter-like_CS"/>
</dbReference>
<keyword evidence="7" id="KW-0472">Membrane</keyword>
<keyword evidence="2" id="KW-0813">Transport</keyword>
<evidence type="ECO:0000256" key="3">
    <source>
        <dbReference type="ARBA" id="ARBA00022475"/>
    </source>
</evidence>
<keyword evidence="3" id="KW-1003">Cell membrane</keyword>
<dbReference type="PROSITE" id="PS50893">
    <property type="entry name" value="ABC_TRANSPORTER_2"/>
    <property type="match status" value="1"/>
</dbReference>
<dbReference type="Pfam" id="PF00005">
    <property type="entry name" value="ABC_tran"/>
    <property type="match status" value="1"/>
</dbReference>
<dbReference type="SUPFAM" id="SSF52540">
    <property type="entry name" value="P-loop containing nucleoside triphosphate hydrolases"/>
    <property type="match status" value="1"/>
</dbReference>
<dbReference type="InterPro" id="IPR003439">
    <property type="entry name" value="ABC_transporter-like_ATP-bd"/>
</dbReference>
<reference evidence="9 10" key="1">
    <citation type="submission" date="2018-04" db="EMBL/GenBank/DDBJ databases">
        <title>Camelliibacillus theae gen. nov., sp. nov., isolated from Pu'er tea.</title>
        <authorList>
            <person name="Niu L."/>
        </authorList>
    </citation>
    <scope>NUCLEOTIDE SEQUENCE [LARGE SCALE GENOMIC DNA]</scope>
    <source>
        <strain evidence="9 10">T8</strain>
    </source>
</reference>
<keyword evidence="4" id="KW-0547">Nucleotide-binding</keyword>
<accession>A0A2U1K561</accession>
<evidence type="ECO:0000313" key="9">
    <source>
        <dbReference type="EMBL" id="PWA12309.1"/>
    </source>
</evidence>
<keyword evidence="10" id="KW-1185">Reference proteome</keyword>
<dbReference type="InterPro" id="IPR027417">
    <property type="entry name" value="P-loop_NTPase"/>
</dbReference>
<dbReference type="InterPro" id="IPR050763">
    <property type="entry name" value="ABC_transporter_ATP-binding"/>
</dbReference>
<evidence type="ECO:0000256" key="2">
    <source>
        <dbReference type="ARBA" id="ARBA00022448"/>
    </source>
</evidence>